<dbReference type="GO" id="GO:0016740">
    <property type="term" value="F:transferase activity"/>
    <property type="evidence" value="ECO:0007669"/>
    <property type="project" value="UniProtKB-KW"/>
</dbReference>
<dbReference type="RefSeq" id="WP_066591623.1">
    <property type="nucleotide sequence ID" value="NZ_CAJTBZ010000022.1"/>
</dbReference>
<comment type="caution">
    <text evidence="3">The sequence shown here is derived from an EMBL/GenBank/DDBJ whole genome shotgun (WGS) entry which is preliminary data.</text>
</comment>
<protein>
    <submittedName>
        <fullName evidence="3">Sulfurtransferase</fullName>
    </submittedName>
</protein>
<keyword evidence="1" id="KW-0732">Signal</keyword>
<dbReference type="PANTHER" id="PTHR44086">
    <property type="entry name" value="THIOSULFATE SULFURTRANSFERASE RDL2, MITOCHONDRIAL-RELATED"/>
    <property type="match status" value="1"/>
</dbReference>
<feature type="signal peptide" evidence="1">
    <location>
        <begin position="1"/>
        <end position="20"/>
    </location>
</feature>
<keyword evidence="3" id="KW-0808">Transferase</keyword>
<dbReference type="AlphaFoldDB" id="A0A227KTZ0"/>
<dbReference type="PROSITE" id="PS50206">
    <property type="entry name" value="RHODANESE_3"/>
    <property type="match status" value="1"/>
</dbReference>
<gene>
    <name evidence="3" type="ORF">ADH67_03260</name>
</gene>
<evidence type="ECO:0000256" key="1">
    <source>
        <dbReference type="SAM" id="SignalP"/>
    </source>
</evidence>
<evidence type="ECO:0000313" key="4">
    <source>
        <dbReference type="Proteomes" id="UP000214610"/>
    </source>
</evidence>
<accession>A0A227KTZ0</accession>
<sequence>MIKKLSIVLFTLGICMSAQAGEYVLDVRSLPEVNQTGKIEGALVDDYHSPDFLQKFKSFNIKPDDTVLVYCRSGRRAEAVKSILEKNGYKNVKNLGGYEDVAKTLNKPLVK</sequence>
<feature type="domain" description="Rhodanese" evidence="2">
    <location>
        <begin position="18"/>
        <end position="102"/>
    </location>
</feature>
<evidence type="ECO:0000259" key="2">
    <source>
        <dbReference type="PROSITE" id="PS50206"/>
    </source>
</evidence>
<proteinExistence type="predicted"/>
<dbReference type="PANTHER" id="PTHR44086:SF10">
    <property type="entry name" value="THIOSULFATE SULFURTRANSFERASE_RHODANESE-LIKE DOMAIN-CONTAINING PROTEIN 3"/>
    <property type="match status" value="1"/>
</dbReference>
<dbReference type="EMBL" id="NHMP01000001">
    <property type="protein sequence ID" value="OXE51327.1"/>
    <property type="molecule type" value="Genomic_DNA"/>
</dbReference>
<dbReference type="InterPro" id="IPR001763">
    <property type="entry name" value="Rhodanese-like_dom"/>
</dbReference>
<dbReference type="CDD" id="cd00158">
    <property type="entry name" value="RHOD"/>
    <property type="match status" value="1"/>
</dbReference>
<dbReference type="InterPro" id="IPR036873">
    <property type="entry name" value="Rhodanese-like_dom_sf"/>
</dbReference>
<dbReference type="SMART" id="SM00450">
    <property type="entry name" value="RHOD"/>
    <property type="match status" value="1"/>
</dbReference>
<evidence type="ECO:0000313" key="3">
    <source>
        <dbReference type="EMBL" id="OXE51327.1"/>
    </source>
</evidence>
<dbReference type="Proteomes" id="UP000214610">
    <property type="component" value="Unassembled WGS sequence"/>
</dbReference>
<dbReference type="Gene3D" id="3.40.250.10">
    <property type="entry name" value="Rhodanese-like domain"/>
    <property type="match status" value="1"/>
</dbReference>
<dbReference type="Pfam" id="PF00581">
    <property type="entry name" value="Rhodanese"/>
    <property type="match status" value="1"/>
</dbReference>
<dbReference type="SUPFAM" id="SSF52821">
    <property type="entry name" value="Rhodanese/Cell cycle control phosphatase"/>
    <property type="match status" value="1"/>
</dbReference>
<name>A0A227KTZ0_9BURK</name>
<organism evidence="3 4">
    <name type="scientific">Turicimonas muris</name>
    <dbReference type="NCBI Taxonomy" id="1796652"/>
    <lineage>
        <taxon>Bacteria</taxon>
        <taxon>Pseudomonadati</taxon>
        <taxon>Pseudomonadota</taxon>
        <taxon>Betaproteobacteria</taxon>
        <taxon>Burkholderiales</taxon>
        <taxon>Sutterellaceae</taxon>
        <taxon>Turicimonas</taxon>
    </lineage>
</organism>
<keyword evidence="4" id="KW-1185">Reference proteome</keyword>
<reference evidence="4" key="1">
    <citation type="submission" date="2017-05" db="EMBL/GenBank/DDBJ databases">
        <title>Improved OligoMM genomes.</title>
        <authorList>
            <person name="Garzetti D."/>
        </authorList>
    </citation>
    <scope>NUCLEOTIDE SEQUENCE [LARGE SCALE GENOMIC DNA]</scope>
    <source>
        <strain evidence="4">YL45</strain>
    </source>
</reference>
<feature type="chain" id="PRO_5011251477" evidence="1">
    <location>
        <begin position="21"/>
        <end position="111"/>
    </location>
</feature>
<dbReference type="GeneID" id="78363531"/>